<evidence type="ECO:0000256" key="1">
    <source>
        <dbReference type="ARBA" id="ARBA00011975"/>
    </source>
</evidence>
<dbReference type="InterPro" id="IPR050390">
    <property type="entry name" value="C5-Methyltransferase"/>
</dbReference>
<dbReference type="GO" id="GO:0003886">
    <property type="term" value="F:DNA (cytosine-5-)-methyltransferase activity"/>
    <property type="evidence" value="ECO:0007669"/>
    <property type="project" value="UniProtKB-EC"/>
</dbReference>
<dbReference type="Pfam" id="PF00145">
    <property type="entry name" value="DNA_methylase"/>
    <property type="match status" value="1"/>
</dbReference>
<name>A0A1T4KXG7_9BACT</name>
<dbReference type="GO" id="GO:0009307">
    <property type="term" value="P:DNA restriction-modification system"/>
    <property type="evidence" value="ECO:0007669"/>
    <property type="project" value="UniProtKB-KW"/>
</dbReference>
<dbReference type="InterPro" id="IPR018117">
    <property type="entry name" value="C5_DNA_meth_AS"/>
</dbReference>
<evidence type="ECO:0000313" key="7">
    <source>
        <dbReference type="EMBL" id="SJZ47134.1"/>
    </source>
</evidence>
<evidence type="ECO:0000256" key="6">
    <source>
        <dbReference type="PROSITE-ProRule" id="PRU01016"/>
    </source>
</evidence>
<dbReference type="PROSITE" id="PS00094">
    <property type="entry name" value="C5_MTASE_1"/>
    <property type="match status" value="1"/>
</dbReference>
<organism evidence="7 8">
    <name type="scientific">Mycoplasmopsis verecunda</name>
    <dbReference type="NCBI Taxonomy" id="171291"/>
    <lineage>
        <taxon>Bacteria</taxon>
        <taxon>Bacillati</taxon>
        <taxon>Mycoplasmatota</taxon>
        <taxon>Mycoplasmoidales</taxon>
        <taxon>Metamycoplasmataceae</taxon>
        <taxon>Mycoplasmopsis</taxon>
    </lineage>
</organism>
<dbReference type="PANTHER" id="PTHR10629">
    <property type="entry name" value="CYTOSINE-SPECIFIC METHYLTRANSFERASE"/>
    <property type="match status" value="1"/>
</dbReference>
<dbReference type="GO" id="GO:0044027">
    <property type="term" value="P:negative regulation of gene expression via chromosomal CpG island methylation"/>
    <property type="evidence" value="ECO:0007669"/>
    <property type="project" value="TreeGrafter"/>
</dbReference>
<dbReference type="Gene3D" id="3.40.50.150">
    <property type="entry name" value="Vaccinia Virus protein VP39"/>
    <property type="match status" value="1"/>
</dbReference>
<dbReference type="GO" id="GO:0032259">
    <property type="term" value="P:methylation"/>
    <property type="evidence" value="ECO:0007669"/>
    <property type="project" value="UniProtKB-KW"/>
</dbReference>
<keyword evidence="8" id="KW-1185">Reference proteome</keyword>
<keyword evidence="5" id="KW-0680">Restriction system</keyword>
<dbReference type="InterPro" id="IPR029063">
    <property type="entry name" value="SAM-dependent_MTases_sf"/>
</dbReference>
<evidence type="ECO:0000256" key="5">
    <source>
        <dbReference type="ARBA" id="ARBA00022747"/>
    </source>
</evidence>
<protein>
    <recommendedName>
        <fullName evidence="1">DNA (cytosine-5-)-methyltransferase</fullName>
        <ecNumber evidence="1">2.1.1.37</ecNumber>
    </recommendedName>
</protein>
<keyword evidence="4 6" id="KW-0949">S-adenosyl-L-methionine</keyword>
<dbReference type="InterPro" id="IPR001525">
    <property type="entry name" value="C5_MeTfrase"/>
</dbReference>
<dbReference type="EMBL" id="FUXF01000005">
    <property type="protein sequence ID" value="SJZ47134.1"/>
    <property type="molecule type" value="Genomic_DNA"/>
</dbReference>
<keyword evidence="2 6" id="KW-0489">Methyltransferase</keyword>
<evidence type="ECO:0000313" key="8">
    <source>
        <dbReference type="Proteomes" id="UP000190389"/>
    </source>
</evidence>
<evidence type="ECO:0000256" key="2">
    <source>
        <dbReference type="ARBA" id="ARBA00022603"/>
    </source>
</evidence>
<dbReference type="PANTHER" id="PTHR10629:SF52">
    <property type="entry name" value="DNA (CYTOSINE-5)-METHYLTRANSFERASE 1"/>
    <property type="match status" value="1"/>
</dbReference>
<dbReference type="AlphaFoldDB" id="A0A1T4KXG7"/>
<dbReference type="Proteomes" id="UP000190389">
    <property type="component" value="Unassembled WGS sequence"/>
</dbReference>
<dbReference type="OrthoDB" id="9813719at2"/>
<dbReference type="PROSITE" id="PS51679">
    <property type="entry name" value="SAM_MT_C5"/>
    <property type="match status" value="1"/>
</dbReference>
<sequence>MNKKIGVTSLFSSAGIGTFYLDKLDLNLSLSNELLLKRAQYHSFLYPNCLSIAGDITDEKIFNTLINKHKELGNEILIATPPCQGMSVAGKNDPNDVRNLLIVQVVEFIKLTKPKLIMIENVVQLYKTKIFVNNELILIKDYIIKELSSLYKHIDFYTVNSKEFDTPQDRKRALVIISNEKFKMSQPTPITSVRDAIEHLPSLEPGQCSSIPYHNAKTHSDRQISWMRNTPTGKSALHNETNYPVKTDGQRIKGFATTYKRIEWDKPSPTITMANGSISSQNNVHPGRLNPDGTYSDARVLTLKEIFLLTGLDDTFQVPEWASENLVRQIIGESVPPKIFYLFLKENKDVLKKFNK</sequence>
<dbReference type="EC" id="2.1.1.37" evidence="1"/>
<evidence type="ECO:0000256" key="4">
    <source>
        <dbReference type="ARBA" id="ARBA00022691"/>
    </source>
</evidence>
<reference evidence="8" key="1">
    <citation type="submission" date="2017-02" db="EMBL/GenBank/DDBJ databases">
        <authorList>
            <person name="Varghese N."/>
            <person name="Submissions S."/>
        </authorList>
    </citation>
    <scope>NUCLEOTIDE SEQUENCE [LARGE SCALE GENOMIC DNA]</scope>
    <source>
        <strain evidence="8">ATCC 27862</strain>
    </source>
</reference>
<comment type="similarity">
    <text evidence="6">Belongs to the class I-like SAM-binding methyltransferase superfamily. C5-methyltransferase family.</text>
</comment>
<keyword evidence="3 6" id="KW-0808">Transferase</keyword>
<dbReference type="Gene3D" id="3.90.120.10">
    <property type="entry name" value="DNA Methylase, subunit A, domain 2"/>
    <property type="match status" value="1"/>
</dbReference>
<dbReference type="STRING" id="171291.SAMN02745154_00226"/>
<accession>A0A1T4KXG7</accession>
<dbReference type="GO" id="GO:0003677">
    <property type="term" value="F:DNA binding"/>
    <property type="evidence" value="ECO:0007669"/>
    <property type="project" value="TreeGrafter"/>
</dbReference>
<dbReference type="RefSeq" id="WP_078746974.1">
    <property type="nucleotide sequence ID" value="NZ_CP137850.1"/>
</dbReference>
<feature type="active site" evidence="6">
    <location>
        <position position="83"/>
    </location>
</feature>
<evidence type="ECO:0000256" key="3">
    <source>
        <dbReference type="ARBA" id="ARBA00022679"/>
    </source>
</evidence>
<proteinExistence type="inferred from homology"/>
<dbReference type="SUPFAM" id="SSF53335">
    <property type="entry name" value="S-adenosyl-L-methionine-dependent methyltransferases"/>
    <property type="match status" value="1"/>
</dbReference>
<gene>
    <name evidence="7" type="ORF">SAMN02745154_00226</name>
</gene>